<dbReference type="InterPro" id="IPR036390">
    <property type="entry name" value="WH_DNA-bd_sf"/>
</dbReference>
<feature type="compositionally biased region" description="Basic and acidic residues" evidence="5">
    <location>
        <begin position="249"/>
        <end position="261"/>
    </location>
</feature>
<dbReference type="InterPro" id="IPR000232">
    <property type="entry name" value="HSF_DNA-bd"/>
</dbReference>
<organism evidence="7 8">
    <name type="scientific">Cyclotella atomus</name>
    <dbReference type="NCBI Taxonomy" id="382360"/>
    <lineage>
        <taxon>Eukaryota</taxon>
        <taxon>Sar</taxon>
        <taxon>Stramenopiles</taxon>
        <taxon>Ochrophyta</taxon>
        <taxon>Bacillariophyta</taxon>
        <taxon>Coscinodiscophyceae</taxon>
        <taxon>Thalassiosirophycidae</taxon>
        <taxon>Stephanodiscales</taxon>
        <taxon>Stephanodiscaceae</taxon>
        <taxon>Cyclotella</taxon>
    </lineage>
</organism>
<evidence type="ECO:0000256" key="2">
    <source>
        <dbReference type="ARBA" id="ARBA00023125"/>
    </source>
</evidence>
<feature type="region of interest" description="Disordered" evidence="5">
    <location>
        <begin position="231"/>
        <end position="263"/>
    </location>
</feature>
<dbReference type="GO" id="GO:0005634">
    <property type="term" value="C:nucleus"/>
    <property type="evidence" value="ECO:0007669"/>
    <property type="project" value="UniProtKB-SubCell"/>
</dbReference>
<evidence type="ECO:0000313" key="7">
    <source>
        <dbReference type="EMBL" id="KAL3774433.1"/>
    </source>
</evidence>
<dbReference type="SMART" id="SM00415">
    <property type="entry name" value="HSF"/>
    <property type="match status" value="1"/>
</dbReference>
<proteinExistence type="inferred from homology"/>
<accession>A0ABD3NEU6</accession>
<comment type="similarity">
    <text evidence="4">Belongs to the HSF family.</text>
</comment>
<dbReference type="PANTHER" id="PTHR10015">
    <property type="entry name" value="HEAT SHOCK TRANSCRIPTION FACTOR"/>
    <property type="match status" value="1"/>
</dbReference>
<evidence type="ECO:0000256" key="3">
    <source>
        <dbReference type="ARBA" id="ARBA00023242"/>
    </source>
</evidence>
<dbReference type="SUPFAM" id="SSF46785">
    <property type="entry name" value="Winged helix' DNA-binding domain"/>
    <property type="match status" value="1"/>
</dbReference>
<evidence type="ECO:0000256" key="4">
    <source>
        <dbReference type="RuleBase" id="RU004020"/>
    </source>
</evidence>
<evidence type="ECO:0000313" key="8">
    <source>
        <dbReference type="Proteomes" id="UP001530400"/>
    </source>
</evidence>
<evidence type="ECO:0000256" key="1">
    <source>
        <dbReference type="ARBA" id="ARBA00004123"/>
    </source>
</evidence>
<name>A0ABD3NEU6_9STRA</name>
<dbReference type="GO" id="GO:0003677">
    <property type="term" value="F:DNA binding"/>
    <property type="evidence" value="ECO:0007669"/>
    <property type="project" value="UniProtKB-KW"/>
</dbReference>
<feature type="domain" description="HSF-type DNA-binding" evidence="6">
    <location>
        <begin position="117"/>
        <end position="230"/>
    </location>
</feature>
<protein>
    <recommendedName>
        <fullName evidence="6">HSF-type DNA-binding domain-containing protein</fullName>
    </recommendedName>
</protein>
<reference evidence="7 8" key="1">
    <citation type="submission" date="2024-10" db="EMBL/GenBank/DDBJ databases">
        <title>Updated reference genomes for cyclostephanoid diatoms.</title>
        <authorList>
            <person name="Roberts W.R."/>
            <person name="Alverson A.J."/>
        </authorList>
    </citation>
    <scope>NUCLEOTIDE SEQUENCE [LARGE SCALE GENOMIC DNA]</scope>
    <source>
        <strain evidence="7 8">AJA010-31</strain>
    </source>
</reference>
<comment type="subcellular location">
    <subcellularLocation>
        <location evidence="1">Nucleus</location>
    </subcellularLocation>
</comment>
<keyword evidence="3" id="KW-0539">Nucleus</keyword>
<evidence type="ECO:0000256" key="5">
    <source>
        <dbReference type="SAM" id="MobiDB-lite"/>
    </source>
</evidence>
<dbReference type="Proteomes" id="UP001530400">
    <property type="component" value="Unassembled WGS sequence"/>
</dbReference>
<sequence length="526" mass="57612">MKQNSNENERHVSNLIQIAFVAIHYKEVSMTTNNQQQSNAAVSNSLHWAMDSCYSGFFPNAFACTSGSNCTAYTPAAASIPSNNTPLAPPPFVVARPSLQHRRQPSAAGPNDLPTHPVPEFLCHVLAMVQDPSLSPIISWVVSDESVDIAHGDEDLKGTGKIVIHDPKQFEEQVLGKYYRHSKFSSFQRQMNYFDFSKRVLGGRGKLSACEFVNKHLSADPVSLLGLKRRMKREHHSGKDNKERGKKVPVGERGRNDKDGSRYMNIRGNRFAGIASATDDVPSSGLLNGIIMRNLENASRMNQHQLAEFMGTSSAAVHPFLGCTVNLDKCWYPSATSNSGIQTTSTIPLNSFSTNPVFPVNPNSNPFLPHAPPNIKHMASPQLLPNNVSNAFDNKNATFAAQQAKQSLFEAYQQSQLDLLRKNVNHSNDISKEVIRCPQGTESTSQVTKPVAVTTHPGDTFQTPVIVTNPILPVAKRSNEQQGIPLPSSIDELFDDGSDCSLLCDEDELKDADDCSMLSVELGLVG</sequence>
<dbReference type="AlphaFoldDB" id="A0ABD3NEU6"/>
<comment type="caution">
    <text evidence="7">The sequence shown here is derived from an EMBL/GenBank/DDBJ whole genome shotgun (WGS) entry which is preliminary data.</text>
</comment>
<dbReference type="Pfam" id="PF00447">
    <property type="entry name" value="HSF_DNA-bind"/>
    <property type="match status" value="1"/>
</dbReference>
<dbReference type="EMBL" id="JALLPJ020001194">
    <property type="protein sequence ID" value="KAL3774433.1"/>
    <property type="molecule type" value="Genomic_DNA"/>
</dbReference>
<keyword evidence="2" id="KW-0238">DNA-binding</keyword>
<gene>
    <name evidence="7" type="ORF">ACHAWO_000747</name>
</gene>
<dbReference type="PANTHER" id="PTHR10015:SF206">
    <property type="entry name" value="HSF-TYPE DNA-BINDING DOMAIN-CONTAINING PROTEIN"/>
    <property type="match status" value="1"/>
</dbReference>
<keyword evidence="8" id="KW-1185">Reference proteome</keyword>
<dbReference type="InterPro" id="IPR036388">
    <property type="entry name" value="WH-like_DNA-bd_sf"/>
</dbReference>
<dbReference type="Gene3D" id="1.10.10.10">
    <property type="entry name" value="Winged helix-like DNA-binding domain superfamily/Winged helix DNA-binding domain"/>
    <property type="match status" value="1"/>
</dbReference>
<evidence type="ECO:0000259" key="6">
    <source>
        <dbReference type="SMART" id="SM00415"/>
    </source>
</evidence>